<evidence type="ECO:0000313" key="4">
    <source>
        <dbReference type="EMBL" id="MBB3808974.1"/>
    </source>
</evidence>
<feature type="transmembrane region" description="Helical" evidence="1">
    <location>
        <begin position="118"/>
        <end position="136"/>
    </location>
</feature>
<comment type="caution">
    <text evidence="4">The sequence shown here is derived from an EMBL/GenBank/DDBJ whole genome shotgun (WGS) entry which is preliminary data.</text>
</comment>
<dbReference type="RefSeq" id="WP_183750985.1">
    <property type="nucleotide sequence ID" value="NZ_JACICC010000002.1"/>
</dbReference>
<evidence type="ECO:0000256" key="1">
    <source>
        <dbReference type="SAM" id="Phobius"/>
    </source>
</evidence>
<feature type="transmembrane region" description="Helical" evidence="1">
    <location>
        <begin position="346"/>
        <end position="370"/>
    </location>
</feature>
<feature type="domain" description="MgtC/SapB/SrpB/YhiD N-terminal" evidence="2">
    <location>
        <begin position="10"/>
        <end position="138"/>
    </location>
</feature>
<evidence type="ECO:0000313" key="5">
    <source>
        <dbReference type="Proteomes" id="UP000537592"/>
    </source>
</evidence>
<name>A0A7W5Z376_9HYPH</name>
<dbReference type="EMBL" id="JACICC010000002">
    <property type="protein sequence ID" value="MBB3808974.1"/>
    <property type="molecule type" value="Genomic_DNA"/>
</dbReference>
<organism evidence="4 5">
    <name type="scientific">Pseudochelatococcus contaminans</name>
    <dbReference type="NCBI Taxonomy" id="1538103"/>
    <lineage>
        <taxon>Bacteria</taxon>
        <taxon>Pseudomonadati</taxon>
        <taxon>Pseudomonadota</taxon>
        <taxon>Alphaproteobacteria</taxon>
        <taxon>Hyphomicrobiales</taxon>
        <taxon>Chelatococcaceae</taxon>
        <taxon>Pseudochelatococcus</taxon>
    </lineage>
</organism>
<sequence length="435" mass="43994">MNTSSLLFQLGLALAIGLLVGTERHWRERDDAPGARTAGIRTFGIIGLLGGLTASLAGAAGMPAAILTGCVFVAFSAVFAAFKWRESEAQHDFSVTTVVAGQTTFLLGVLAVGDNHAVAAGAAIALTALLASRESLHAFVRRLTWPELRSAIFLLAMAFIVLPLLPDRAMGPFNAINPAEIWIFAIALAGISFVGYVAVRVFGTAHGPLIAGLAGGLVSSTAVALTAARDSRAADASIRAIASGALAASAVSVARGGALVAFFVPALLTPILPALVSTGIVLTLAAIICAVRQPPPPSKNGEQANNSTAEQQNPFEIGAVLKLAAIIAFATIAARVGSTIFGDRGLMIVSVIMGLVDIDSVILSITRLASGAASQTSGPSETALTLAILLAIAANIVGKAGYSMALGSRRYGLLIAGVSALALVAGVLAAGSMLV</sequence>
<keyword evidence="5" id="KW-1185">Reference proteome</keyword>
<feature type="transmembrane region" description="Helical" evidence="1">
    <location>
        <begin position="148"/>
        <end position="166"/>
    </location>
</feature>
<accession>A0A7W5Z376</accession>
<feature type="transmembrane region" description="Helical" evidence="1">
    <location>
        <begin position="271"/>
        <end position="293"/>
    </location>
</feature>
<feature type="transmembrane region" description="Helical" evidence="1">
    <location>
        <begin position="6"/>
        <end position="26"/>
    </location>
</feature>
<feature type="transmembrane region" description="Helical" evidence="1">
    <location>
        <begin position="313"/>
        <end position="334"/>
    </location>
</feature>
<evidence type="ECO:0000259" key="2">
    <source>
        <dbReference type="Pfam" id="PF02308"/>
    </source>
</evidence>
<protein>
    <submittedName>
        <fullName evidence="4">Uncharacterized membrane protein (DUF4010 family)</fullName>
    </submittedName>
</protein>
<dbReference type="Proteomes" id="UP000537592">
    <property type="component" value="Unassembled WGS sequence"/>
</dbReference>
<feature type="domain" description="DUF4010" evidence="3">
    <location>
        <begin position="186"/>
        <end position="407"/>
    </location>
</feature>
<feature type="transmembrane region" description="Helical" evidence="1">
    <location>
        <begin position="209"/>
        <end position="228"/>
    </location>
</feature>
<keyword evidence="1" id="KW-1133">Transmembrane helix</keyword>
<dbReference type="Pfam" id="PF02308">
    <property type="entry name" value="MgtC"/>
    <property type="match status" value="1"/>
</dbReference>
<reference evidence="4 5" key="1">
    <citation type="submission" date="2020-08" db="EMBL/GenBank/DDBJ databases">
        <title>Genomic Encyclopedia of Type Strains, Phase IV (KMG-IV): sequencing the most valuable type-strain genomes for metagenomic binning, comparative biology and taxonomic classification.</title>
        <authorList>
            <person name="Goeker M."/>
        </authorList>
    </citation>
    <scope>NUCLEOTIDE SEQUENCE [LARGE SCALE GENOMIC DNA]</scope>
    <source>
        <strain evidence="4 5">DSM 28760</strain>
    </source>
</reference>
<feature type="transmembrane region" description="Helical" evidence="1">
    <location>
        <begin position="181"/>
        <end position="202"/>
    </location>
</feature>
<feature type="transmembrane region" description="Helical" evidence="1">
    <location>
        <begin position="382"/>
        <end position="401"/>
    </location>
</feature>
<feature type="transmembrane region" description="Helical" evidence="1">
    <location>
        <begin position="64"/>
        <end position="82"/>
    </location>
</feature>
<keyword evidence="1" id="KW-0472">Membrane</keyword>
<feature type="transmembrane region" description="Helical" evidence="1">
    <location>
        <begin position="94"/>
        <end position="112"/>
    </location>
</feature>
<keyword evidence="1" id="KW-0812">Transmembrane</keyword>
<gene>
    <name evidence="4" type="ORF">FHS81_001044</name>
</gene>
<feature type="transmembrane region" description="Helical" evidence="1">
    <location>
        <begin position="240"/>
        <end position="264"/>
    </location>
</feature>
<dbReference type="InterPro" id="IPR049177">
    <property type="entry name" value="MgtC_SapB_SrpB_YhiD_N"/>
</dbReference>
<feature type="transmembrane region" description="Helical" evidence="1">
    <location>
        <begin position="413"/>
        <end position="434"/>
    </location>
</feature>
<dbReference type="AlphaFoldDB" id="A0A7W5Z376"/>
<dbReference type="PANTHER" id="PTHR39084">
    <property type="entry name" value="MEMBRANE PROTEIN-RELATED"/>
    <property type="match status" value="1"/>
</dbReference>
<proteinExistence type="predicted"/>
<evidence type="ECO:0000259" key="3">
    <source>
        <dbReference type="Pfam" id="PF13194"/>
    </source>
</evidence>
<feature type="transmembrane region" description="Helical" evidence="1">
    <location>
        <begin position="38"/>
        <end position="58"/>
    </location>
</feature>
<dbReference type="PANTHER" id="PTHR39084:SF1">
    <property type="entry name" value="DUF4010 DOMAIN-CONTAINING PROTEIN"/>
    <property type="match status" value="1"/>
</dbReference>
<dbReference type="Pfam" id="PF13194">
    <property type="entry name" value="DUF4010"/>
    <property type="match status" value="1"/>
</dbReference>
<dbReference type="InterPro" id="IPR025105">
    <property type="entry name" value="DUF4010"/>
</dbReference>